<proteinExistence type="predicted"/>
<reference evidence="3 4" key="1">
    <citation type="submission" date="2024-01" db="EMBL/GenBank/DDBJ databases">
        <title>Hyphobacterium bacterium isolated from marine sediment.</title>
        <authorList>
            <person name="Zhao S."/>
        </authorList>
    </citation>
    <scope>NUCLEOTIDE SEQUENCE [LARGE SCALE GENOMIC DNA]</scope>
    <source>
        <strain evidence="4">HN65</strain>
    </source>
</reference>
<dbReference type="EMBL" id="JAZDRP010000005">
    <property type="protein sequence ID" value="MEE2526616.1"/>
    <property type="molecule type" value="Genomic_DNA"/>
</dbReference>
<feature type="compositionally biased region" description="Acidic residues" evidence="1">
    <location>
        <begin position="95"/>
        <end position="109"/>
    </location>
</feature>
<organism evidence="3 4">
    <name type="scientific">Hyphobacterium lacteum</name>
    <dbReference type="NCBI Taxonomy" id="3116575"/>
    <lineage>
        <taxon>Bacteria</taxon>
        <taxon>Pseudomonadati</taxon>
        <taxon>Pseudomonadota</taxon>
        <taxon>Alphaproteobacteria</taxon>
        <taxon>Maricaulales</taxon>
        <taxon>Maricaulaceae</taxon>
        <taxon>Hyphobacterium</taxon>
    </lineage>
</organism>
<protein>
    <submittedName>
        <fullName evidence="3">Uncharacterized protein</fullName>
    </submittedName>
</protein>
<accession>A0ABU7LRS7</accession>
<evidence type="ECO:0000313" key="3">
    <source>
        <dbReference type="EMBL" id="MEE2526616.1"/>
    </source>
</evidence>
<feature type="transmembrane region" description="Helical" evidence="2">
    <location>
        <begin position="34"/>
        <end position="57"/>
    </location>
</feature>
<evidence type="ECO:0000256" key="1">
    <source>
        <dbReference type="SAM" id="MobiDB-lite"/>
    </source>
</evidence>
<feature type="transmembrane region" description="Helical" evidence="2">
    <location>
        <begin position="7"/>
        <end position="28"/>
    </location>
</feature>
<keyword evidence="4" id="KW-1185">Reference proteome</keyword>
<evidence type="ECO:0000313" key="4">
    <source>
        <dbReference type="Proteomes" id="UP001354971"/>
    </source>
</evidence>
<keyword evidence="2" id="KW-0812">Transmembrane</keyword>
<evidence type="ECO:0000256" key="2">
    <source>
        <dbReference type="SAM" id="Phobius"/>
    </source>
</evidence>
<dbReference type="RefSeq" id="WP_330199279.1">
    <property type="nucleotide sequence ID" value="NZ_JAZDRP010000005.1"/>
</dbReference>
<keyword evidence="2" id="KW-1133">Transmembrane helix</keyword>
<feature type="region of interest" description="Disordered" evidence="1">
    <location>
        <begin position="86"/>
        <end position="116"/>
    </location>
</feature>
<sequence>MRTLRHIFALIVSAGVFLFLTYVFGIFMNPQGQGGWIAALVLITTAGIGCVLLYGWIARGGPSHLDRRVRTDTGSLGLGLSGVGIAASRRRRDDTDDPSDDDGGGDDPDADLRGWG</sequence>
<keyword evidence="2" id="KW-0472">Membrane</keyword>
<gene>
    <name evidence="3" type="ORF">V0U79_09575</name>
</gene>
<dbReference type="Proteomes" id="UP001354971">
    <property type="component" value="Unassembled WGS sequence"/>
</dbReference>
<name>A0ABU7LRS7_9PROT</name>
<comment type="caution">
    <text evidence="3">The sequence shown here is derived from an EMBL/GenBank/DDBJ whole genome shotgun (WGS) entry which is preliminary data.</text>
</comment>